<evidence type="ECO:0000313" key="3">
    <source>
        <dbReference type="Proteomes" id="UP000243686"/>
    </source>
</evidence>
<dbReference type="GO" id="GO:0003676">
    <property type="term" value="F:nucleic acid binding"/>
    <property type="evidence" value="ECO:0007669"/>
    <property type="project" value="InterPro"/>
</dbReference>
<dbReference type="Proteomes" id="UP000243686">
    <property type="component" value="Unassembled WGS sequence"/>
</dbReference>
<proteinExistence type="predicted"/>
<feature type="domain" description="DUF5641" evidence="1">
    <location>
        <begin position="178"/>
        <end position="251"/>
    </location>
</feature>
<accession>A0A1S8WTK5</accession>
<reference evidence="2 3" key="1">
    <citation type="submission" date="2015-03" db="EMBL/GenBank/DDBJ databases">
        <title>Draft genome of the nematode, Opisthorchis viverrini.</title>
        <authorList>
            <person name="Mitreva M."/>
        </authorList>
    </citation>
    <scope>NUCLEOTIDE SEQUENCE [LARGE SCALE GENOMIC DNA]</scope>
    <source>
        <strain evidence="2">Khon Kaen</strain>
    </source>
</reference>
<dbReference type="AlphaFoldDB" id="A0A1S8WTK5"/>
<organism evidence="2 3">
    <name type="scientific">Opisthorchis viverrini</name>
    <name type="common">Southeast Asian liver fluke</name>
    <dbReference type="NCBI Taxonomy" id="6198"/>
    <lineage>
        <taxon>Eukaryota</taxon>
        <taxon>Metazoa</taxon>
        <taxon>Spiralia</taxon>
        <taxon>Lophotrochozoa</taxon>
        <taxon>Platyhelminthes</taxon>
        <taxon>Trematoda</taxon>
        <taxon>Digenea</taxon>
        <taxon>Opisthorchiida</taxon>
        <taxon>Opisthorchiata</taxon>
        <taxon>Opisthorchiidae</taxon>
        <taxon>Opisthorchis</taxon>
    </lineage>
</organism>
<gene>
    <name evidence="2" type="ORF">X801_06392</name>
</gene>
<dbReference type="InterPro" id="IPR036397">
    <property type="entry name" value="RNaseH_sf"/>
</dbReference>
<keyword evidence="3" id="KW-1185">Reference proteome</keyword>
<dbReference type="Pfam" id="PF18701">
    <property type="entry name" value="DUF5641"/>
    <property type="match status" value="1"/>
</dbReference>
<feature type="non-terminal residue" evidence="2">
    <location>
        <position position="1"/>
    </location>
</feature>
<dbReference type="PANTHER" id="PTHR47331">
    <property type="entry name" value="PHD-TYPE DOMAIN-CONTAINING PROTEIN"/>
    <property type="match status" value="1"/>
</dbReference>
<name>A0A1S8WTK5_OPIVI</name>
<evidence type="ECO:0000259" key="1">
    <source>
        <dbReference type="Pfam" id="PF18701"/>
    </source>
</evidence>
<protein>
    <recommendedName>
        <fullName evidence="1">DUF5641 domain-containing protein</fullName>
    </recommendedName>
</protein>
<dbReference type="Gene3D" id="3.30.420.10">
    <property type="entry name" value="Ribonuclease H-like superfamily/Ribonuclease H"/>
    <property type="match status" value="1"/>
</dbReference>
<evidence type="ECO:0000313" key="2">
    <source>
        <dbReference type="EMBL" id="OON17768.1"/>
    </source>
</evidence>
<dbReference type="InterPro" id="IPR040676">
    <property type="entry name" value="DUF5641"/>
</dbReference>
<dbReference type="PANTHER" id="PTHR47331:SF1">
    <property type="entry name" value="GAG-LIKE PROTEIN"/>
    <property type="match status" value="1"/>
</dbReference>
<dbReference type="EMBL" id="KV894920">
    <property type="protein sequence ID" value="OON17768.1"/>
    <property type="molecule type" value="Genomic_DNA"/>
</dbReference>
<sequence length="297" mass="33964">GTACPEEPCILSKKPDGDKRILVSSASSIRTLDLFYDHGIIRVEVRLRDSGNNFKRTEADVKEYFRKWDQDNSESKLLERECDWVFSLPKASRRGGIWESLIRSIRRVLRALLRDRPVDDETLQTTLAEIEKTLNDRPLVKLTSDPNDYAVTPNHLLHLSANPSTASHCTDSRNLTKTWRHANHLAELFRNRCMKEYLPTLHTTSRWIKQGRSLNEGDLVLWGDIFIPRRQCEKVIVERAVQSTDGSVREAIGTAFPDEPCILSKKPDGVKRTLVSSASSVRNLDLFYDHGIIRVEV</sequence>